<keyword evidence="2" id="KW-0812">Transmembrane</keyword>
<dbReference type="EMBL" id="BAAALT010000127">
    <property type="protein sequence ID" value="GAA1814563.1"/>
    <property type="molecule type" value="Genomic_DNA"/>
</dbReference>
<accession>A0ABP4YL85</accession>
<organism evidence="3 4">
    <name type="scientific">Luedemannella flava</name>
    <dbReference type="NCBI Taxonomy" id="349316"/>
    <lineage>
        <taxon>Bacteria</taxon>
        <taxon>Bacillati</taxon>
        <taxon>Actinomycetota</taxon>
        <taxon>Actinomycetes</taxon>
        <taxon>Micromonosporales</taxon>
        <taxon>Micromonosporaceae</taxon>
        <taxon>Luedemannella</taxon>
    </lineage>
</organism>
<feature type="transmembrane region" description="Helical" evidence="2">
    <location>
        <begin position="91"/>
        <end position="113"/>
    </location>
</feature>
<reference evidence="4" key="1">
    <citation type="journal article" date="2019" name="Int. J. Syst. Evol. Microbiol.">
        <title>The Global Catalogue of Microorganisms (GCM) 10K type strain sequencing project: providing services to taxonomists for standard genome sequencing and annotation.</title>
        <authorList>
            <consortium name="The Broad Institute Genomics Platform"/>
            <consortium name="The Broad Institute Genome Sequencing Center for Infectious Disease"/>
            <person name="Wu L."/>
            <person name="Ma J."/>
        </authorList>
    </citation>
    <scope>NUCLEOTIDE SEQUENCE [LARGE SCALE GENOMIC DNA]</scope>
    <source>
        <strain evidence="4">JCM 13250</strain>
    </source>
</reference>
<keyword evidence="2" id="KW-0472">Membrane</keyword>
<keyword evidence="4" id="KW-1185">Reference proteome</keyword>
<feature type="region of interest" description="Disordered" evidence="1">
    <location>
        <begin position="114"/>
        <end position="172"/>
    </location>
</feature>
<name>A0ABP4YL85_9ACTN</name>
<protein>
    <submittedName>
        <fullName evidence="3">Uncharacterized protein</fullName>
    </submittedName>
</protein>
<gene>
    <name evidence="3" type="ORF">GCM10009682_39570</name>
</gene>
<comment type="caution">
    <text evidence="3">The sequence shown here is derived from an EMBL/GenBank/DDBJ whole genome shotgun (WGS) entry which is preliminary data.</text>
</comment>
<feature type="compositionally biased region" description="Low complexity" evidence="1">
    <location>
        <begin position="132"/>
        <end position="169"/>
    </location>
</feature>
<sequence>MTVPHTLRCGITTDGSVCVNDPAASARRPEHDRAFDATANVEGIGGLLLAVASILATWSAPGFILGGAAAVVVGGVALMRAWSRRARLSAIGAVVVMIVGAGLFGGGATWVVGDRENRTPDPPSTTGPGQFGVTPTTQPVTVGSTPSPAPATSTNAATTAPSAPPAGAGEVRRSGSATLKVLYGVDLDADETAAPDWRYDQGWGSPKGRDIFFVSPTTVYPGSGKILVVNAPPTYDTCRTATGYGDSLTGSQVRAGTHLCLITDEDRWAYVKITGVNRDDKTMTIQITVWN</sequence>
<feature type="transmembrane region" description="Helical" evidence="2">
    <location>
        <begin position="62"/>
        <end position="79"/>
    </location>
</feature>
<evidence type="ECO:0000256" key="2">
    <source>
        <dbReference type="SAM" id="Phobius"/>
    </source>
</evidence>
<evidence type="ECO:0000256" key="1">
    <source>
        <dbReference type="SAM" id="MobiDB-lite"/>
    </source>
</evidence>
<keyword evidence="2" id="KW-1133">Transmembrane helix</keyword>
<evidence type="ECO:0000313" key="4">
    <source>
        <dbReference type="Proteomes" id="UP001500218"/>
    </source>
</evidence>
<proteinExistence type="predicted"/>
<evidence type="ECO:0000313" key="3">
    <source>
        <dbReference type="EMBL" id="GAA1814563.1"/>
    </source>
</evidence>
<dbReference type="Proteomes" id="UP001500218">
    <property type="component" value="Unassembled WGS sequence"/>
</dbReference>